<dbReference type="Proteomes" id="UP000297703">
    <property type="component" value="Unassembled WGS sequence"/>
</dbReference>
<evidence type="ECO:0000313" key="2">
    <source>
        <dbReference type="EMBL" id="TFK10391.1"/>
    </source>
</evidence>
<dbReference type="EMBL" id="QXTE01000040">
    <property type="protein sequence ID" value="TFK10391.1"/>
    <property type="molecule type" value="Genomic_DNA"/>
</dbReference>
<protein>
    <submittedName>
        <fullName evidence="2">Max dimerization protein 4</fullName>
    </submittedName>
</protein>
<reference evidence="2 3" key="2">
    <citation type="submission" date="2019-04" db="EMBL/GenBank/DDBJ databases">
        <title>The genome sequence of big-headed turtle.</title>
        <authorList>
            <person name="Gong S."/>
        </authorList>
    </citation>
    <scope>NUCLEOTIDE SEQUENCE [LARGE SCALE GENOMIC DNA]</scope>
    <source>
        <strain evidence="2">DO16091913</strain>
        <tissue evidence="2">Muscle</tissue>
    </source>
</reference>
<reference evidence="2 3" key="1">
    <citation type="submission" date="2019-04" db="EMBL/GenBank/DDBJ databases">
        <title>Draft genome of the big-headed turtle Platysternon megacephalum.</title>
        <authorList>
            <person name="Gong S."/>
        </authorList>
    </citation>
    <scope>NUCLEOTIDE SEQUENCE [LARGE SCALE GENOMIC DNA]</scope>
    <source>
        <strain evidence="2">DO16091913</strain>
        <tissue evidence="2">Muscle</tissue>
    </source>
</reference>
<name>A0A4D9EGQ2_9SAUR</name>
<dbReference type="AlphaFoldDB" id="A0A4D9EGQ2"/>
<evidence type="ECO:0000256" key="1">
    <source>
        <dbReference type="SAM" id="MobiDB-lite"/>
    </source>
</evidence>
<comment type="caution">
    <text evidence="2">The sequence shown here is derived from an EMBL/GenBank/DDBJ whole genome shotgun (WGS) entry which is preliminary data.</text>
</comment>
<accession>A0A4D9EGQ2</accession>
<feature type="region of interest" description="Disordered" evidence="1">
    <location>
        <begin position="58"/>
        <end position="81"/>
    </location>
</feature>
<evidence type="ECO:0000313" key="3">
    <source>
        <dbReference type="Proteomes" id="UP000297703"/>
    </source>
</evidence>
<proteinExistence type="predicted"/>
<organism evidence="2 3">
    <name type="scientific">Platysternon megacephalum</name>
    <name type="common">big-headed turtle</name>
    <dbReference type="NCBI Taxonomy" id="55544"/>
    <lineage>
        <taxon>Eukaryota</taxon>
        <taxon>Metazoa</taxon>
        <taxon>Chordata</taxon>
        <taxon>Craniata</taxon>
        <taxon>Vertebrata</taxon>
        <taxon>Euteleostomi</taxon>
        <taxon>Archelosauria</taxon>
        <taxon>Testudinata</taxon>
        <taxon>Testudines</taxon>
        <taxon>Cryptodira</taxon>
        <taxon>Durocryptodira</taxon>
        <taxon>Testudinoidea</taxon>
        <taxon>Platysternidae</taxon>
        <taxon>Platysternon</taxon>
    </lineage>
</organism>
<keyword evidence="3" id="KW-1185">Reference proteome</keyword>
<sequence length="109" mass="12020">MLHTAGSGGAGRRPLPARGLALPGVPASSWLGADWLKKGGFFIKVLLTTLQRRREPWWPQPQVEGKGTEHGKGQLEAGRGGWDITLKRHNSGFTKMSPAAQTRKLRLRW</sequence>
<gene>
    <name evidence="2" type="ORF">DR999_PMT06308</name>
</gene>